<keyword evidence="10" id="KW-1185">Reference proteome</keyword>
<evidence type="ECO:0000256" key="7">
    <source>
        <dbReference type="SAM" id="Phobius"/>
    </source>
</evidence>
<dbReference type="Proteomes" id="UP000324897">
    <property type="component" value="Chromosome 7"/>
</dbReference>
<feature type="region of interest" description="Disordered" evidence="6">
    <location>
        <begin position="223"/>
        <end position="271"/>
    </location>
</feature>
<dbReference type="Pfam" id="PF07714">
    <property type="entry name" value="PK_Tyr_Ser-Thr"/>
    <property type="match status" value="1"/>
</dbReference>
<evidence type="ECO:0000259" key="8">
    <source>
        <dbReference type="PROSITE" id="PS50011"/>
    </source>
</evidence>
<dbReference type="Gene3D" id="1.10.510.10">
    <property type="entry name" value="Transferase(Phosphotransferase) domain 1"/>
    <property type="match status" value="1"/>
</dbReference>
<name>A0A5J9U5U2_9POAL</name>
<organism evidence="9 10">
    <name type="scientific">Eragrostis curvula</name>
    <name type="common">weeping love grass</name>
    <dbReference type="NCBI Taxonomy" id="38414"/>
    <lineage>
        <taxon>Eukaryota</taxon>
        <taxon>Viridiplantae</taxon>
        <taxon>Streptophyta</taxon>
        <taxon>Embryophyta</taxon>
        <taxon>Tracheophyta</taxon>
        <taxon>Spermatophyta</taxon>
        <taxon>Magnoliopsida</taxon>
        <taxon>Liliopsida</taxon>
        <taxon>Poales</taxon>
        <taxon>Poaceae</taxon>
        <taxon>PACMAD clade</taxon>
        <taxon>Chloridoideae</taxon>
        <taxon>Eragrostideae</taxon>
        <taxon>Eragrostidinae</taxon>
        <taxon>Eragrostis</taxon>
    </lineage>
</organism>
<evidence type="ECO:0000313" key="10">
    <source>
        <dbReference type="Proteomes" id="UP000324897"/>
    </source>
</evidence>
<dbReference type="InterPro" id="IPR011009">
    <property type="entry name" value="Kinase-like_dom_sf"/>
</dbReference>
<dbReference type="FunFam" id="3.30.200.20:FF:000489">
    <property type="entry name" value="Inactive receptor-like serine/threonine-protein kinase"/>
    <property type="match status" value="1"/>
</dbReference>
<dbReference type="OrthoDB" id="291737at2759"/>
<proteinExistence type="predicted"/>
<dbReference type="SUPFAM" id="SSF56112">
    <property type="entry name" value="Protein kinase-like (PK-like)"/>
    <property type="match status" value="1"/>
</dbReference>
<dbReference type="AlphaFoldDB" id="A0A5J9U5U2"/>
<keyword evidence="2" id="KW-0732">Signal</keyword>
<evidence type="ECO:0000256" key="4">
    <source>
        <dbReference type="ARBA" id="ARBA00023136"/>
    </source>
</evidence>
<evidence type="ECO:0000256" key="6">
    <source>
        <dbReference type="SAM" id="MobiDB-lite"/>
    </source>
</evidence>
<feature type="transmembrane region" description="Helical" evidence="7">
    <location>
        <begin position="294"/>
        <end position="317"/>
    </location>
</feature>
<evidence type="ECO:0000313" key="9">
    <source>
        <dbReference type="EMBL" id="TVU18914.1"/>
    </source>
</evidence>
<dbReference type="PANTHER" id="PTHR46084:SF29">
    <property type="entry name" value="OS05G0353500 PROTEIN"/>
    <property type="match status" value="1"/>
</dbReference>
<dbReference type="InterPro" id="IPR000719">
    <property type="entry name" value="Prot_kinase_dom"/>
</dbReference>
<sequence length="645" mass="70237">MNRGHAQPKSSSFFPAALRAVASPLLPALPCFPGLHSPLQTRVLPWSPTTQVSSLSLSFPCHFCLHDPDTSSLAPTSSLFGSREGHVQVFVASSRLTMLQAVSSASMEKLRGVALILLLSLLADPGSCYGAIQGTTNQDEDVRSGTQAWVIQGDQNTRKILQEQNKYWSGQFVNNKAGWPDFTSYSPPAYNGGGRLQGSSIPSPPSMSFPQWPTWTWTPKASPPMSFPPLESPAPSPVATAEPELQPHHATRPSRSIALPPQPAAEPSDAGSIPAVVAGAAAGAKRHSGVARPVYVIAAAGASIVAAMSVALFVLCYRSSKVVTVRPWATGLSGQLQKAFVTGVPSLKRSELELACEDFSNVIGSLSDYMVYKGTLSSGVEIAVVSTTKSSAKEWSKHCETQFRKKITSLSRVNHKNFVNLLGYCQEEQPFTRMMVFEYAPNGTLYEHLHVREDGHLDWPTRLRVAVGVAYCLEHMHQLSPPEIIRTLDTSTICLTDDFAAKISDVFFCDEPREELATLSPAALSDKESVVYSYGMVLLETVTGRFTASQGGLLESWAASYLRGERQLRDVMDPSLRRSSFHAATVDKLDGVIRGCTDRDPRRRLTMPEVARRLREITAMPPDAATPKVSPLWWAELEIISTEVN</sequence>
<comment type="caution">
    <text evidence="9">The sequence shown here is derived from an EMBL/GenBank/DDBJ whole genome shotgun (WGS) entry which is preliminary data.</text>
</comment>
<evidence type="ECO:0000256" key="3">
    <source>
        <dbReference type="ARBA" id="ARBA00022989"/>
    </source>
</evidence>
<protein>
    <recommendedName>
        <fullName evidence="8">Protein kinase domain-containing protein</fullName>
    </recommendedName>
</protein>
<dbReference type="InterPro" id="IPR001245">
    <property type="entry name" value="Ser-Thr/Tyr_kinase_cat_dom"/>
</dbReference>
<evidence type="ECO:0000256" key="5">
    <source>
        <dbReference type="ARBA" id="ARBA00046288"/>
    </source>
</evidence>
<dbReference type="GO" id="GO:0004672">
    <property type="term" value="F:protein kinase activity"/>
    <property type="evidence" value="ECO:0007669"/>
    <property type="project" value="InterPro"/>
</dbReference>
<keyword evidence="4 7" id="KW-0472">Membrane</keyword>
<reference evidence="9 10" key="1">
    <citation type="journal article" date="2019" name="Sci. Rep.">
        <title>A high-quality genome of Eragrostis curvula grass provides insights into Poaceae evolution and supports new strategies to enhance forage quality.</title>
        <authorList>
            <person name="Carballo J."/>
            <person name="Santos B.A.C.M."/>
            <person name="Zappacosta D."/>
            <person name="Garbus I."/>
            <person name="Selva J.P."/>
            <person name="Gallo C.A."/>
            <person name="Diaz A."/>
            <person name="Albertini E."/>
            <person name="Caccamo M."/>
            <person name="Echenique V."/>
        </authorList>
    </citation>
    <scope>NUCLEOTIDE SEQUENCE [LARGE SCALE GENOMIC DNA]</scope>
    <source>
        <strain evidence="10">cv. Victoria</strain>
        <tissue evidence="9">Leaf</tissue>
    </source>
</reference>
<dbReference type="GO" id="GO:0005524">
    <property type="term" value="F:ATP binding"/>
    <property type="evidence" value="ECO:0007669"/>
    <property type="project" value="InterPro"/>
</dbReference>
<evidence type="ECO:0000256" key="1">
    <source>
        <dbReference type="ARBA" id="ARBA00022692"/>
    </source>
</evidence>
<dbReference type="GO" id="GO:0012505">
    <property type="term" value="C:endomembrane system"/>
    <property type="evidence" value="ECO:0007669"/>
    <property type="project" value="UniProtKB-SubCell"/>
</dbReference>
<dbReference type="PANTHER" id="PTHR46084">
    <property type="entry name" value="PROTEIN MALE DISCOVERER 2"/>
    <property type="match status" value="1"/>
</dbReference>
<gene>
    <name evidence="9" type="ORF">EJB05_35033</name>
</gene>
<dbReference type="PROSITE" id="PS50011">
    <property type="entry name" value="PROTEIN_KINASE_DOM"/>
    <property type="match status" value="1"/>
</dbReference>
<dbReference type="Gene3D" id="3.30.200.20">
    <property type="entry name" value="Phosphorylase Kinase, domain 1"/>
    <property type="match status" value="1"/>
</dbReference>
<comment type="subcellular location">
    <subcellularLocation>
        <location evidence="5">Endomembrane system</location>
        <topology evidence="5">Single-pass type I membrane protein</topology>
    </subcellularLocation>
</comment>
<keyword evidence="3 7" id="KW-1133">Transmembrane helix</keyword>
<keyword evidence="1 7" id="KW-0812">Transmembrane</keyword>
<dbReference type="Gramene" id="TVU18914">
    <property type="protein sequence ID" value="TVU18914"/>
    <property type="gene ID" value="EJB05_35033"/>
</dbReference>
<dbReference type="EMBL" id="RWGY01000029">
    <property type="protein sequence ID" value="TVU18914.1"/>
    <property type="molecule type" value="Genomic_DNA"/>
</dbReference>
<accession>A0A5J9U5U2</accession>
<feature type="compositionally biased region" description="Pro residues" evidence="6">
    <location>
        <begin position="223"/>
        <end position="236"/>
    </location>
</feature>
<evidence type="ECO:0000256" key="2">
    <source>
        <dbReference type="ARBA" id="ARBA00022729"/>
    </source>
</evidence>
<feature type="domain" description="Protein kinase" evidence="8">
    <location>
        <begin position="357"/>
        <end position="618"/>
    </location>
</feature>